<dbReference type="SUPFAM" id="SSF89550">
    <property type="entry name" value="PHP domain-like"/>
    <property type="match status" value="1"/>
</dbReference>
<dbReference type="GO" id="GO:0035312">
    <property type="term" value="F:5'-3' DNA exonuclease activity"/>
    <property type="evidence" value="ECO:0007669"/>
    <property type="project" value="TreeGrafter"/>
</dbReference>
<name>A0A933GKX9_UNCTE</name>
<feature type="non-terminal residue" evidence="2">
    <location>
        <position position="230"/>
    </location>
</feature>
<evidence type="ECO:0000313" key="3">
    <source>
        <dbReference type="Proteomes" id="UP000772181"/>
    </source>
</evidence>
<dbReference type="InterPro" id="IPR004013">
    <property type="entry name" value="PHP_dom"/>
</dbReference>
<accession>A0A933GKX9</accession>
<dbReference type="CDD" id="cd07432">
    <property type="entry name" value="PHP_HisPPase"/>
    <property type="match status" value="1"/>
</dbReference>
<feature type="domain" description="Polymerase/histidinol phosphatase N-terminal" evidence="1">
    <location>
        <begin position="6"/>
        <end position="74"/>
    </location>
</feature>
<evidence type="ECO:0000259" key="1">
    <source>
        <dbReference type="SMART" id="SM00481"/>
    </source>
</evidence>
<dbReference type="Pfam" id="PF02811">
    <property type="entry name" value="PHP"/>
    <property type="match status" value="1"/>
</dbReference>
<dbReference type="InterPro" id="IPR003141">
    <property type="entry name" value="Pol/His_phosphatase_N"/>
</dbReference>
<reference evidence="2" key="1">
    <citation type="submission" date="2020-07" db="EMBL/GenBank/DDBJ databases">
        <title>Huge and variable diversity of episymbiotic CPR bacteria and DPANN archaea in groundwater ecosystems.</title>
        <authorList>
            <person name="He C.Y."/>
            <person name="Keren R."/>
            <person name="Whittaker M."/>
            <person name="Farag I.F."/>
            <person name="Doudna J."/>
            <person name="Cate J.H.D."/>
            <person name="Banfield J.F."/>
        </authorList>
    </citation>
    <scope>NUCLEOTIDE SEQUENCE</scope>
    <source>
        <strain evidence="2">NC_groundwater_1482_Ag_S-0.65um_47_24</strain>
    </source>
</reference>
<dbReference type="PANTHER" id="PTHR42924:SF3">
    <property type="entry name" value="POLYMERASE_HISTIDINOL PHOSPHATASE N-TERMINAL DOMAIN-CONTAINING PROTEIN"/>
    <property type="match status" value="1"/>
</dbReference>
<proteinExistence type="predicted"/>
<dbReference type="EMBL" id="JACQWF010000239">
    <property type="protein sequence ID" value="MBI4595776.1"/>
    <property type="molecule type" value="Genomic_DNA"/>
</dbReference>
<dbReference type="Gene3D" id="3.20.20.140">
    <property type="entry name" value="Metal-dependent hydrolases"/>
    <property type="match status" value="1"/>
</dbReference>
<dbReference type="InterPro" id="IPR016195">
    <property type="entry name" value="Pol/histidinol_Pase-like"/>
</dbReference>
<gene>
    <name evidence="2" type="ORF">HY730_05280</name>
</gene>
<dbReference type="GO" id="GO:0004534">
    <property type="term" value="F:5'-3' RNA exonuclease activity"/>
    <property type="evidence" value="ECO:0007669"/>
    <property type="project" value="TreeGrafter"/>
</dbReference>
<comment type="caution">
    <text evidence="2">The sequence shown here is derived from an EMBL/GenBank/DDBJ whole genome shotgun (WGS) entry which is preliminary data.</text>
</comment>
<protein>
    <submittedName>
        <fullName evidence="2">PHP domain-containing protein</fullName>
    </submittedName>
</protein>
<organism evidence="2 3">
    <name type="scientific">Tectimicrobiota bacterium</name>
    <dbReference type="NCBI Taxonomy" id="2528274"/>
    <lineage>
        <taxon>Bacteria</taxon>
        <taxon>Pseudomonadati</taxon>
        <taxon>Nitrospinota/Tectimicrobiota group</taxon>
        <taxon>Candidatus Tectimicrobiota</taxon>
    </lineage>
</organism>
<evidence type="ECO:0000313" key="2">
    <source>
        <dbReference type="EMBL" id="MBI4595776.1"/>
    </source>
</evidence>
<dbReference type="Proteomes" id="UP000772181">
    <property type="component" value="Unassembled WGS sequence"/>
</dbReference>
<dbReference type="AlphaFoldDB" id="A0A933GKX9"/>
<dbReference type="SMART" id="SM00481">
    <property type="entry name" value="POLIIIAc"/>
    <property type="match status" value="1"/>
</dbReference>
<dbReference type="InterPro" id="IPR052018">
    <property type="entry name" value="PHP_domain"/>
</dbReference>
<sequence>MRKIRADLHIHTCLSPCGDLDMTPRAIVREARRLGLDVIAICDHNSSENIPYVIKIASEGGPEIIPGMEVCTEEEAHLLALFPDLKSLSLFQDRIYEKLQLGENDEKAFGYQVVVNEFDEVMEFNKRLLLGSVSLSLREVVSAVHELAGLAVASHVDREAFSIIGQLGFIPDDLNLDAVEISSYFPIRKAVFQLHLSPDLPIIRSSDAHNLSQLGQSVTEFWMESGTVAE</sequence>
<dbReference type="PANTHER" id="PTHR42924">
    <property type="entry name" value="EXONUCLEASE"/>
    <property type="match status" value="1"/>
</dbReference>